<evidence type="ECO:0000313" key="1">
    <source>
        <dbReference type="EMBL" id="ALJ57679.1"/>
    </source>
</evidence>
<dbReference type="eggNOG" id="ENOG5033820">
    <property type="taxonomic scope" value="Bacteria"/>
</dbReference>
<dbReference type="EMBL" id="VVYV01000054">
    <property type="protein sequence ID" value="KAA5413294.1"/>
    <property type="molecule type" value="Genomic_DNA"/>
</dbReference>
<dbReference type="EMBL" id="CP012801">
    <property type="protein sequence ID" value="ALJ57679.1"/>
    <property type="molecule type" value="Genomic_DNA"/>
</dbReference>
<accession>A0A0P0GCQ5</accession>
<proteinExistence type="predicted"/>
<dbReference type="PATRIC" id="fig|246787.4.peg.427"/>
<dbReference type="AlphaFoldDB" id="A0A0P0GCQ5"/>
<evidence type="ECO:0000313" key="2">
    <source>
        <dbReference type="EMBL" id="KAA5413294.1"/>
    </source>
</evidence>
<protein>
    <submittedName>
        <fullName evidence="2">DUF3791 domain-containing protein</fullName>
    </submittedName>
</protein>
<evidence type="ECO:0000313" key="3">
    <source>
        <dbReference type="Proteomes" id="UP000061809"/>
    </source>
</evidence>
<dbReference type="GeneID" id="66308187"/>
<dbReference type="Proteomes" id="UP000061809">
    <property type="component" value="Chromosome"/>
</dbReference>
<organism evidence="1 3">
    <name type="scientific">Bacteroides cellulosilyticus</name>
    <dbReference type="NCBI Taxonomy" id="246787"/>
    <lineage>
        <taxon>Bacteria</taxon>
        <taxon>Pseudomonadati</taxon>
        <taxon>Bacteroidota</taxon>
        <taxon>Bacteroidia</taxon>
        <taxon>Bacteroidales</taxon>
        <taxon>Bacteroidaceae</taxon>
        <taxon>Bacteroides</taxon>
    </lineage>
</organism>
<name>A0A0P0GCQ5_9BACE</name>
<dbReference type="Pfam" id="PF12668">
    <property type="entry name" value="DUF3791"/>
    <property type="match status" value="1"/>
</dbReference>
<dbReference type="KEGG" id="bcel:BcellWH2_00404"/>
<dbReference type="Proteomes" id="UP000448877">
    <property type="component" value="Unassembled WGS sequence"/>
</dbReference>
<sequence>MDKKEIFDKIEYVVACVGAFAQRFKLSNSQAYAYLRRFTGIDFLLDCYAAEHTLSIDDAVSDLQALCSRKGGRI</sequence>
<gene>
    <name evidence="1" type="ORF">BcellWH2_00404</name>
    <name evidence="2" type="ORF">F2Y81_23465</name>
</gene>
<reference evidence="1 3" key="1">
    <citation type="journal article" date="2015" name="Science">
        <title>Genetic determinants of in vivo fitness and diet responsiveness in multiple human gut Bacteroides.</title>
        <authorList>
            <person name="Wu M."/>
            <person name="McNulty N.P."/>
            <person name="Rodionov D.A."/>
            <person name="Khoroshkin M.S."/>
            <person name="Griffin N.W."/>
            <person name="Cheng J."/>
            <person name="Latreille P."/>
            <person name="Kerstetter R.A."/>
            <person name="Terrapon N."/>
            <person name="Henrissat B."/>
            <person name="Osterman A.L."/>
            <person name="Gordon J.I."/>
        </authorList>
    </citation>
    <scope>NUCLEOTIDE SEQUENCE [LARGE SCALE GENOMIC DNA]</scope>
    <source>
        <strain evidence="1 3">WH2</strain>
    </source>
</reference>
<reference evidence="2 4" key="2">
    <citation type="journal article" date="2019" name="Nat. Med.">
        <title>A library of human gut bacterial isolates paired with longitudinal multiomics data enables mechanistic microbiome research.</title>
        <authorList>
            <person name="Poyet M."/>
            <person name="Groussin M."/>
            <person name="Gibbons S.M."/>
            <person name="Avila-Pacheco J."/>
            <person name="Jiang X."/>
            <person name="Kearney S.M."/>
            <person name="Perrotta A.R."/>
            <person name="Berdy B."/>
            <person name="Zhao S."/>
            <person name="Lieberman T.D."/>
            <person name="Swanson P.K."/>
            <person name="Smith M."/>
            <person name="Roesemann S."/>
            <person name="Alexander J.E."/>
            <person name="Rich S.A."/>
            <person name="Livny J."/>
            <person name="Vlamakis H."/>
            <person name="Clish C."/>
            <person name="Bullock K."/>
            <person name="Deik A."/>
            <person name="Scott J."/>
            <person name="Pierce K.A."/>
            <person name="Xavier R.J."/>
            <person name="Alm E.J."/>
        </authorList>
    </citation>
    <scope>NUCLEOTIDE SEQUENCE [LARGE SCALE GENOMIC DNA]</scope>
    <source>
        <strain evidence="2 4">BIOML-A6</strain>
    </source>
</reference>
<dbReference type="InterPro" id="IPR024269">
    <property type="entry name" value="DUF3791"/>
</dbReference>
<dbReference type="RefSeq" id="WP_007218268.1">
    <property type="nucleotide sequence ID" value="NZ_CABMLT010000016.1"/>
</dbReference>
<evidence type="ECO:0000313" key="4">
    <source>
        <dbReference type="Proteomes" id="UP000448877"/>
    </source>
</evidence>
<dbReference type="STRING" id="246787.BcellWH2_00404"/>